<dbReference type="SUPFAM" id="SSF56059">
    <property type="entry name" value="Glutathione synthetase ATP-binding domain-like"/>
    <property type="match status" value="1"/>
</dbReference>
<dbReference type="GO" id="GO:0016874">
    <property type="term" value="F:ligase activity"/>
    <property type="evidence" value="ECO:0007669"/>
    <property type="project" value="UniProtKB-KW"/>
</dbReference>
<dbReference type="SUPFAM" id="SSF51246">
    <property type="entry name" value="Rudiment single hybrid motif"/>
    <property type="match status" value="1"/>
</dbReference>
<dbReference type="Gene3D" id="3.30.470.20">
    <property type="entry name" value="ATP-grasp fold, B domain"/>
    <property type="match status" value="1"/>
</dbReference>
<dbReference type="InterPro" id="IPR005482">
    <property type="entry name" value="Biotin_COase_C"/>
</dbReference>
<dbReference type="SUPFAM" id="SSF52440">
    <property type="entry name" value="PreATP-grasp domain"/>
    <property type="match status" value="1"/>
</dbReference>
<dbReference type="PROSITE" id="PS50979">
    <property type="entry name" value="BC"/>
    <property type="match status" value="1"/>
</dbReference>
<reference evidence="11" key="1">
    <citation type="journal article" date="2019" name="Microbiol. Immunol.">
        <title>Molecular and phenotypic characterization of Leptospira johnsonii sp. nov., Leptospira ellinghausenii sp. nov. and Leptospira ryugenii sp. nov. isolated from soil and water in Japan.</title>
        <authorList>
            <person name="Masuzawa T."/>
            <person name="Saito M."/>
            <person name="Nakao R."/>
            <person name="Nikaido Y."/>
            <person name="Matsumoto M."/>
            <person name="Ogawa M."/>
            <person name="Yokoyama M."/>
            <person name="Hidaka Y."/>
            <person name="Tomita J."/>
            <person name="Sakakibara K."/>
            <person name="Suzuki K."/>
            <person name="Yasuda S."/>
            <person name="Sato H."/>
            <person name="Yamaguchi M."/>
            <person name="Yoshida S.I."/>
            <person name="Koizumi N."/>
            <person name="Kawamura Y."/>
        </authorList>
    </citation>
    <scope>NUCLEOTIDE SEQUENCE [LARGE SCALE GENOMIC DNA]</scope>
    <source>
        <strain evidence="11">E18</strain>
    </source>
</reference>
<keyword evidence="4 6" id="KW-0067">ATP-binding</keyword>
<evidence type="ECO:0000256" key="3">
    <source>
        <dbReference type="ARBA" id="ARBA00022741"/>
    </source>
</evidence>
<dbReference type="SUPFAM" id="SSF51230">
    <property type="entry name" value="Single hybrid motif"/>
    <property type="match status" value="1"/>
</dbReference>
<dbReference type="AlphaFoldDB" id="A0A2P2DB13"/>
<dbReference type="OrthoDB" id="9763189at2"/>
<dbReference type="PROSITE" id="PS00188">
    <property type="entry name" value="BIOTIN"/>
    <property type="match status" value="1"/>
</dbReference>
<dbReference type="InterPro" id="IPR005481">
    <property type="entry name" value="BC-like_N"/>
</dbReference>
<dbReference type="Pfam" id="PF00364">
    <property type="entry name" value="Biotin_lipoyl"/>
    <property type="match status" value="1"/>
</dbReference>
<dbReference type="InterPro" id="IPR011761">
    <property type="entry name" value="ATP-grasp"/>
</dbReference>
<dbReference type="Proteomes" id="UP000245206">
    <property type="component" value="Unassembled WGS sequence"/>
</dbReference>
<dbReference type="InterPro" id="IPR016185">
    <property type="entry name" value="PreATP-grasp_dom_sf"/>
</dbReference>
<evidence type="ECO:0000256" key="5">
    <source>
        <dbReference type="ARBA" id="ARBA00023267"/>
    </source>
</evidence>
<evidence type="ECO:0000256" key="1">
    <source>
        <dbReference type="ARBA" id="ARBA00001953"/>
    </source>
</evidence>
<evidence type="ECO:0000259" key="7">
    <source>
        <dbReference type="PROSITE" id="PS50968"/>
    </source>
</evidence>
<dbReference type="PANTHER" id="PTHR48095:SF4">
    <property type="entry name" value="BIOTIN CARBOXYL CARRIER PROTEIN OF ACETYL-COA CARBOXYLASE"/>
    <property type="match status" value="1"/>
</dbReference>
<dbReference type="GO" id="GO:0046872">
    <property type="term" value="F:metal ion binding"/>
    <property type="evidence" value="ECO:0007669"/>
    <property type="project" value="InterPro"/>
</dbReference>
<proteinExistence type="predicted"/>
<accession>A0A2P2DB13</accession>
<feature type="domain" description="Lipoyl-binding" evidence="7">
    <location>
        <begin position="801"/>
        <end position="890"/>
    </location>
</feature>
<dbReference type="PROSITE" id="PS50975">
    <property type="entry name" value="ATP_GRASP"/>
    <property type="match status" value="1"/>
</dbReference>
<dbReference type="RefSeq" id="WP_108958994.1">
    <property type="nucleotide sequence ID" value="NZ_BFAZ01000006.1"/>
</dbReference>
<dbReference type="Pfam" id="PF02786">
    <property type="entry name" value="CPSase_L_D2"/>
    <property type="match status" value="1"/>
</dbReference>
<dbReference type="Gene3D" id="2.40.50.100">
    <property type="match status" value="1"/>
</dbReference>
<evidence type="ECO:0000259" key="8">
    <source>
        <dbReference type="PROSITE" id="PS50975"/>
    </source>
</evidence>
<dbReference type="InterPro" id="IPR051602">
    <property type="entry name" value="ACC_Biotin_Carboxylase"/>
</dbReference>
<protein>
    <submittedName>
        <fullName evidence="10">Biotin carboxylase</fullName>
    </submittedName>
</protein>
<dbReference type="SMART" id="SM00878">
    <property type="entry name" value="Biotin_carb_C"/>
    <property type="match status" value="1"/>
</dbReference>
<dbReference type="PANTHER" id="PTHR48095">
    <property type="entry name" value="PYRUVATE CARBOXYLASE SUBUNIT A"/>
    <property type="match status" value="1"/>
</dbReference>
<dbReference type="Pfam" id="PF00289">
    <property type="entry name" value="Biotin_carb_N"/>
    <property type="match status" value="1"/>
</dbReference>
<evidence type="ECO:0000313" key="10">
    <source>
        <dbReference type="EMBL" id="GBF41832.1"/>
    </source>
</evidence>
<gene>
    <name evidence="10" type="primary">accC</name>
    <name evidence="10" type="ORF">LPTSP2_11150</name>
</gene>
<dbReference type="InterPro" id="IPR000089">
    <property type="entry name" value="Biotin_lipoyl"/>
</dbReference>
<sequence>MLDKNLKRIQFQESESAWIRSFSVESIKCLIVCRGPVRKETMDVFDAIGVKEYGILLSEKDSIVYPKALAPELRNFRFPENIHRVPDYMGAGKEEKEERIHQIIGIAKDNGYTHIFAGYGFMAEDAEFIEAIEKAGIIFMGPSSHVAKGAGAKDEAKKLARSLNVSVTPGVDNITALALLRKTGNSKDGLLKVAKENNLNFSFDEKKSLEDNAEDLLQLSYEKTIDITSIPDLQKESEILCEDIWKKYPGKRIRFKYIGGGGGKGQRVISEKSEIESAVMEILAESKVTAVGSNRNFLIELNIENTRHNEIQLIGNGEWSLSLGGRDCSLQMHEQKLLEISQTVELLQKEAELVRSSNAKKAAILDKDVQTLKDMEHQAEVFGKAIRLNSVSTFECIVEGNSFFFMEVNTRIQVEHRVTEMVYKMKFTNPNDPNDFFYIDSLVEAMAVLSIHGPRVPKPERIVRNVSGAEVRINATNRALQPHAGGIIQNWSNPLPEEIRDDQGICTRNPDTGAFVHYNLAGAYDSNVALIVSYGNSRSENLEVLGNILRKTELRGQNLETNLLVHYGLIQWILGKDAMFKPSTAFMISYLAGIGALQSIINDLDLEYLWSEKTKAADADLKKVLSKKMTLVIRPMERLLANPHLLGGFLGYFDGKLWSRTGNQLSFNENPIQFLDSLYYYLNLDATEQKASSEKIWDHDAKLLIEAKEFYSEFSKRTGLKSWKEIVDVFAKGKNPSKEISEELWEKVKASHNGFQAGLETLLLLPKIGIKSNFFGLDVNADLDGVVPDEFKNKDTRDAFIKTLNPPPKMSGDEIVAPMGGMFYSKEAPNLPPLINEGDHFQAGQPLFIIEVMKMFNKILAPVSGTIVKNLMVDSDGKIVTKAQPIFKIKPDEILKEESPEEIRARKVKVTKELGLG</sequence>
<evidence type="ECO:0000256" key="4">
    <source>
        <dbReference type="ARBA" id="ARBA00022840"/>
    </source>
</evidence>
<dbReference type="Gene3D" id="3.40.50.20">
    <property type="match status" value="1"/>
</dbReference>
<evidence type="ECO:0000256" key="2">
    <source>
        <dbReference type="ARBA" id="ARBA00022598"/>
    </source>
</evidence>
<dbReference type="PROSITE" id="PS50968">
    <property type="entry name" value="BIOTINYL_LIPOYL"/>
    <property type="match status" value="1"/>
</dbReference>
<feature type="domain" description="Biotin carboxylation" evidence="9">
    <location>
        <begin position="25"/>
        <end position="590"/>
    </location>
</feature>
<dbReference type="InterPro" id="IPR011054">
    <property type="entry name" value="Rudment_hybrid_motif"/>
</dbReference>
<dbReference type="InterPro" id="IPR011764">
    <property type="entry name" value="Biotin_carboxylation_dom"/>
</dbReference>
<comment type="cofactor">
    <cofactor evidence="1">
        <name>biotin</name>
        <dbReference type="ChEBI" id="CHEBI:57586"/>
    </cofactor>
</comment>
<keyword evidence="11" id="KW-1185">Reference proteome</keyword>
<dbReference type="InterPro" id="IPR011053">
    <property type="entry name" value="Single_hybrid_motif"/>
</dbReference>
<dbReference type="PROSITE" id="PS00867">
    <property type="entry name" value="CPSASE_2"/>
    <property type="match status" value="1"/>
</dbReference>
<keyword evidence="5" id="KW-0092">Biotin</keyword>
<dbReference type="EMBL" id="BFAZ01000006">
    <property type="protein sequence ID" value="GBF41832.1"/>
    <property type="molecule type" value="Genomic_DNA"/>
</dbReference>
<comment type="caution">
    <text evidence="10">The sequence shown here is derived from an EMBL/GenBank/DDBJ whole genome shotgun (WGS) entry which is preliminary data.</text>
</comment>
<keyword evidence="2" id="KW-0436">Ligase</keyword>
<dbReference type="InterPro" id="IPR005479">
    <property type="entry name" value="CPAse_ATP-bd"/>
</dbReference>
<feature type="domain" description="ATP-grasp" evidence="8">
    <location>
        <begin position="217"/>
        <end position="447"/>
    </location>
</feature>
<dbReference type="InterPro" id="IPR001882">
    <property type="entry name" value="Biotin_BS"/>
</dbReference>
<keyword evidence="3 6" id="KW-0547">Nucleotide-binding</keyword>
<evidence type="ECO:0000313" key="11">
    <source>
        <dbReference type="Proteomes" id="UP000245206"/>
    </source>
</evidence>
<evidence type="ECO:0000259" key="9">
    <source>
        <dbReference type="PROSITE" id="PS50979"/>
    </source>
</evidence>
<organism evidence="10 11">
    <name type="scientific">Leptospira ellinghausenii</name>
    <dbReference type="NCBI Taxonomy" id="1917822"/>
    <lineage>
        <taxon>Bacteria</taxon>
        <taxon>Pseudomonadati</taxon>
        <taxon>Spirochaetota</taxon>
        <taxon>Spirochaetia</taxon>
        <taxon>Leptospirales</taxon>
        <taxon>Leptospiraceae</taxon>
        <taxon>Leptospira</taxon>
    </lineage>
</organism>
<name>A0A2P2DB13_9LEPT</name>
<evidence type="ECO:0000256" key="6">
    <source>
        <dbReference type="PROSITE-ProRule" id="PRU00409"/>
    </source>
</evidence>
<dbReference type="GO" id="GO:0005524">
    <property type="term" value="F:ATP binding"/>
    <property type="evidence" value="ECO:0007669"/>
    <property type="project" value="UniProtKB-UniRule"/>
</dbReference>
<dbReference type="CDD" id="cd06850">
    <property type="entry name" value="biotinyl_domain"/>
    <property type="match status" value="1"/>
</dbReference>